<dbReference type="EMBL" id="FOVM01000011">
    <property type="protein sequence ID" value="SFO02293.1"/>
    <property type="molecule type" value="Genomic_DNA"/>
</dbReference>
<protein>
    <recommendedName>
        <fullName evidence="3">Protein ImuA</fullName>
    </recommendedName>
</protein>
<gene>
    <name evidence="1" type="ORF">SAMN05216219_3055</name>
</gene>
<proteinExistence type="predicted"/>
<evidence type="ECO:0000313" key="1">
    <source>
        <dbReference type="EMBL" id="SFO02293.1"/>
    </source>
</evidence>
<organism evidence="1 2">
    <name type="scientific">Mycetocola miduiensis</name>
    <dbReference type="NCBI Taxonomy" id="995034"/>
    <lineage>
        <taxon>Bacteria</taxon>
        <taxon>Bacillati</taxon>
        <taxon>Actinomycetota</taxon>
        <taxon>Actinomycetes</taxon>
        <taxon>Micrococcales</taxon>
        <taxon>Microbacteriaceae</taxon>
        <taxon>Mycetocola</taxon>
    </lineage>
</organism>
<dbReference type="STRING" id="995034.SAMN05216219_3055"/>
<accession>A0A1I5DST4</accession>
<sequence>MSLSVATPRPPVFAGAPAPVETAANQVAELQARIRGMQRTRIDSHGLPTSPGIAELLPGGVLRAGAAYSVHESTSLALALLAGPSAAGAWCGVVGLPALGVEAAAAAGIDLDRLVLVPEPGEQWLQVTAALADVVTVVLARPPASLSAAEVARLGSRLRQRGSTLVALGEWPQSEATLRVSDDRWMGLGDGHGFLAARRVTVSVSGRTLTGKPRRKQLWLPDTEQVVRPAGLAGVPTRPVPAQPVPATPVRFDEAAVS</sequence>
<evidence type="ECO:0000313" key="2">
    <source>
        <dbReference type="Proteomes" id="UP000198867"/>
    </source>
</evidence>
<evidence type="ECO:0008006" key="3">
    <source>
        <dbReference type="Google" id="ProtNLM"/>
    </source>
</evidence>
<keyword evidence="2" id="KW-1185">Reference proteome</keyword>
<reference evidence="2" key="1">
    <citation type="submission" date="2016-10" db="EMBL/GenBank/DDBJ databases">
        <authorList>
            <person name="Varghese N."/>
            <person name="Submissions S."/>
        </authorList>
    </citation>
    <scope>NUCLEOTIDE SEQUENCE [LARGE SCALE GENOMIC DNA]</scope>
    <source>
        <strain evidence="2">CGMCC 1.11101</strain>
    </source>
</reference>
<dbReference type="RefSeq" id="WP_177216858.1">
    <property type="nucleotide sequence ID" value="NZ_FOVM01000011.1"/>
</dbReference>
<dbReference type="AlphaFoldDB" id="A0A1I5DST4"/>
<dbReference type="Proteomes" id="UP000198867">
    <property type="component" value="Unassembled WGS sequence"/>
</dbReference>
<name>A0A1I5DST4_9MICO</name>